<dbReference type="EMBL" id="FUWJ01000001">
    <property type="protein sequence ID" value="SJZ61052.1"/>
    <property type="molecule type" value="Genomic_DNA"/>
</dbReference>
<protein>
    <submittedName>
        <fullName evidence="3">Glutathione S-transferase</fullName>
    </submittedName>
</protein>
<dbReference type="STRING" id="225324.SAMN02745126_01843"/>
<dbReference type="InterPro" id="IPR036249">
    <property type="entry name" value="Thioredoxin-like_sf"/>
</dbReference>
<dbReference type="Gene3D" id="1.20.1050.10">
    <property type="match status" value="1"/>
</dbReference>
<accession>A0A1T4M288</accession>
<proteinExistence type="predicted"/>
<dbReference type="AlphaFoldDB" id="A0A1T4M288"/>
<dbReference type="InterPro" id="IPR010987">
    <property type="entry name" value="Glutathione-S-Trfase_C-like"/>
</dbReference>
<dbReference type="OrthoDB" id="9810080at2"/>
<dbReference type="InterPro" id="IPR036282">
    <property type="entry name" value="Glutathione-S-Trfase_C_sf"/>
</dbReference>
<organism evidence="3 4">
    <name type="scientific">Enhydrobacter aerosaccus</name>
    <dbReference type="NCBI Taxonomy" id="225324"/>
    <lineage>
        <taxon>Bacteria</taxon>
        <taxon>Pseudomonadati</taxon>
        <taxon>Pseudomonadota</taxon>
        <taxon>Alphaproteobacteria</taxon>
        <taxon>Hyphomicrobiales</taxon>
        <taxon>Enhydrobacter</taxon>
    </lineage>
</organism>
<name>A0A1T4M288_9HYPH</name>
<dbReference type="InterPro" id="IPR040079">
    <property type="entry name" value="Glutathione_S-Trfase"/>
</dbReference>
<dbReference type="Proteomes" id="UP000190092">
    <property type="component" value="Unassembled WGS sequence"/>
</dbReference>
<keyword evidence="4" id="KW-1185">Reference proteome</keyword>
<dbReference type="PANTHER" id="PTHR44051">
    <property type="entry name" value="GLUTATHIONE S-TRANSFERASE-RELATED"/>
    <property type="match status" value="1"/>
</dbReference>
<dbReference type="InterPro" id="IPR004045">
    <property type="entry name" value="Glutathione_S-Trfase_N"/>
</dbReference>
<dbReference type="RefSeq" id="WP_085933426.1">
    <property type="nucleotide sequence ID" value="NZ_FUWJ01000001.1"/>
</dbReference>
<dbReference type="Pfam" id="PF13409">
    <property type="entry name" value="GST_N_2"/>
    <property type="match status" value="1"/>
</dbReference>
<evidence type="ECO:0000313" key="3">
    <source>
        <dbReference type="EMBL" id="SJZ61052.1"/>
    </source>
</evidence>
<reference evidence="4" key="1">
    <citation type="submission" date="2017-02" db="EMBL/GenBank/DDBJ databases">
        <authorList>
            <person name="Varghese N."/>
            <person name="Submissions S."/>
        </authorList>
    </citation>
    <scope>NUCLEOTIDE SEQUENCE [LARGE SCALE GENOMIC DNA]</scope>
    <source>
        <strain evidence="4">ATCC 27094</strain>
    </source>
</reference>
<dbReference type="PROSITE" id="PS50404">
    <property type="entry name" value="GST_NTER"/>
    <property type="match status" value="1"/>
</dbReference>
<feature type="domain" description="GST C-terminal" evidence="2">
    <location>
        <begin position="87"/>
        <end position="214"/>
    </location>
</feature>
<keyword evidence="3" id="KW-0808">Transferase</keyword>
<dbReference type="InterPro" id="IPR004046">
    <property type="entry name" value="GST_C"/>
</dbReference>
<dbReference type="SUPFAM" id="SSF47616">
    <property type="entry name" value="GST C-terminal domain-like"/>
    <property type="match status" value="1"/>
</dbReference>
<dbReference type="SUPFAM" id="SSF52833">
    <property type="entry name" value="Thioredoxin-like"/>
    <property type="match status" value="1"/>
</dbReference>
<dbReference type="SFLD" id="SFLDS00019">
    <property type="entry name" value="Glutathione_Transferase_(cytos"/>
    <property type="match status" value="1"/>
</dbReference>
<feature type="domain" description="GST N-terminal" evidence="1">
    <location>
        <begin position="2"/>
        <end position="84"/>
    </location>
</feature>
<dbReference type="PROSITE" id="PS50405">
    <property type="entry name" value="GST_CTER"/>
    <property type="match status" value="1"/>
</dbReference>
<dbReference type="GO" id="GO:0016740">
    <property type="term" value="F:transferase activity"/>
    <property type="evidence" value="ECO:0007669"/>
    <property type="project" value="UniProtKB-KW"/>
</dbReference>
<evidence type="ECO:0000259" key="1">
    <source>
        <dbReference type="PROSITE" id="PS50404"/>
    </source>
</evidence>
<evidence type="ECO:0000313" key="4">
    <source>
        <dbReference type="Proteomes" id="UP000190092"/>
    </source>
</evidence>
<evidence type="ECO:0000259" key="2">
    <source>
        <dbReference type="PROSITE" id="PS50405"/>
    </source>
</evidence>
<dbReference type="Gene3D" id="3.40.30.10">
    <property type="entry name" value="Glutaredoxin"/>
    <property type="match status" value="1"/>
</dbReference>
<gene>
    <name evidence="3" type="ORF">SAMN02745126_01843</name>
</gene>
<dbReference type="PANTHER" id="PTHR44051:SF2">
    <property type="entry name" value="HYPOTHETICAL GLUTATHIONE S-TRANSFERASE LIKE PROTEIN"/>
    <property type="match status" value="1"/>
</dbReference>
<sequence length="214" mass="24811">MDKFRLHYFPESGNSYKLALMLRLCGKPFELVWVDFLGGETRKPSWREAVNEMGEVPVLEHGTSRLTQTAPILLRLSERFGQFGAASKEQHYELLRWLFWDNHKLTSYLATYRFMRAFTRNPDPSVLNFMRSRVDAALAIAERRLERHNFVLGVGMSIADISMCAYLSYPAEETGYELPQSHPATWAWLQRIANAPGWLPPYELLPGQRFRNPV</sequence>
<dbReference type="Pfam" id="PF00043">
    <property type="entry name" value="GST_C"/>
    <property type="match status" value="1"/>
</dbReference>